<feature type="compositionally biased region" description="Polar residues" evidence="1">
    <location>
        <begin position="284"/>
        <end position="300"/>
    </location>
</feature>
<feature type="compositionally biased region" description="Low complexity" evidence="1">
    <location>
        <begin position="319"/>
        <end position="350"/>
    </location>
</feature>
<dbReference type="PANTHER" id="PTHR35552:SF1">
    <property type="entry name" value="MEDIATOR OF RNA POLYMERASE II TRANSCRIPTION SUBUNIT 8"/>
    <property type="match status" value="1"/>
</dbReference>
<feature type="compositionally biased region" description="Low complexity" evidence="1">
    <location>
        <begin position="1"/>
        <end position="19"/>
    </location>
</feature>
<protein>
    <recommendedName>
        <fullName evidence="4">Mediator of RNA polymerase II transcription subunit 8</fullName>
    </recommendedName>
</protein>
<feature type="region of interest" description="Disordered" evidence="1">
    <location>
        <begin position="382"/>
        <end position="403"/>
    </location>
</feature>
<accession>A0A9D5D4X4</accession>
<dbReference type="PANTHER" id="PTHR35552">
    <property type="entry name" value="MEDIATOR OF RNA POLYMERASE II TRANSCRIPTION SUBUNIT 8"/>
    <property type="match status" value="1"/>
</dbReference>
<organism evidence="2 3">
    <name type="scientific">Dioscorea zingiberensis</name>
    <dbReference type="NCBI Taxonomy" id="325984"/>
    <lineage>
        <taxon>Eukaryota</taxon>
        <taxon>Viridiplantae</taxon>
        <taxon>Streptophyta</taxon>
        <taxon>Embryophyta</taxon>
        <taxon>Tracheophyta</taxon>
        <taxon>Spermatophyta</taxon>
        <taxon>Magnoliopsida</taxon>
        <taxon>Liliopsida</taxon>
        <taxon>Dioscoreales</taxon>
        <taxon>Dioscoreaceae</taxon>
        <taxon>Dioscorea</taxon>
    </lineage>
</organism>
<feature type="compositionally biased region" description="Polar residues" evidence="1">
    <location>
        <begin position="308"/>
        <end position="318"/>
    </location>
</feature>
<feature type="region of interest" description="Disordered" evidence="1">
    <location>
        <begin position="532"/>
        <end position="553"/>
    </location>
</feature>
<dbReference type="Proteomes" id="UP001085076">
    <property type="component" value="Miscellaneous, Linkage group lg01"/>
</dbReference>
<reference evidence="2" key="2">
    <citation type="journal article" date="2022" name="Hortic Res">
        <title>The genome of Dioscorea zingiberensis sheds light on the biosynthesis, origin and evolution of the medicinally important diosgenin saponins.</title>
        <authorList>
            <person name="Li Y."/>
            <person name="Tan C."/>
            <person name="Li Z."/>
            <person name="Guo J."/>
            <person name="Li S."/>
            <person name="Chen X."/>
            <person name="Wang C."/>
            <person name="Dai X."/>
            <person name="Yang H."/>
            <person name="Song W."/>
            <person name="Hou L."/>
            <person name="Xu J."/>
            <person name="Tong Z."/>
            <person name="Xu A."/>
            <person name="Yuan X."/>
            <person name="Wang W."/>
            <person name="Yang Q."/>
            <person name="Chen L."/>
            <person name="Sun Z."/>
            <person name="Wang K."/>
            <person name="Pan B."/>
            <person name="Chen J."/>
            <person name="Bao Y."/>
            <person name="Liu F."/>
            <person name="Qi X."/>
            <person name="Gang D.R."/>
            <person name="Wen J."/>
            <person name="Li J."/>
        </authorList>
    </citation>
    <scope>NUCLEOTIDE SEQUENCE</scope>
    <source>
        <strain evidence="2">Dzin_1.0</strain>
    </source>
</reference>
<dbReference type="InterPro" id="IPR038795">
    <property type="entry name" value="MED8_plant"/>
</dbReference>
<sequence length="553" mass="60400">MEAPAVAGAPPQEQQQQQATGKTERLNPALQQQLNLESVKTRAMSLYKAISRILEEFDGYARTNTTPKWQDALGQFSMVNMELFNIVEDIKKVSKAFVVYPKNVTAENATILPVMLSSKLLPEIEAEDSAKRDQLLLGMANFPIPTQIEKIKARIDSIAAACEAAEKVIADARKAYGLGSRQGPTLVPTLDKVQAAKIQEQENQLRAAVNYGEGLRIPGDQRHLPSSLPSHLVDVLTFGDSAQSFGDNSGIYQKSTPSFPSNSVSTQGGVMQAAGAQLIGRSVPSPSGISGTTDNVNASTPPMLYANSPRSGTNMMNTPSPQQQSQQQQQRQKMMQMPQHQQQLLAQQQLRQSTNPGVLGQSTISQLHDLQGQTQQKFQQVPGQHQMQFSQSLSQPQFQNRQMQSAHLQQNIAQNQINQGNQLRNQLSQFTGSANSALFNAAQSQPNSQMIANMSATMQSQSILPRMQFGSSPGLAQRNHSSQILNDQMFGVGGTNNANMVAMQQLQQQHGIQGGYGNMNLQTNTQNLQAGMVGLPNASQNPNFPQQRQQNQQ</sequence>
<feature type="compositionally biased region" description="Low complexity" evidence="1">
    <location>
        <begin position="540"/>
        <end position="553"/>
    </location>
</feature>
<keyword evidence="3" id="KW-1185">Reference proteome</keyword>
<evidence type="ECO:0000256" key="1">
    <source>
        <dbReference type="SAM" id="MobiDB-lite"/>
    </source>
</evidence>
<evidence type="ECO:0000313" key="3">
    <source>
        <dbReference type="Proteomes" id="UP001085076"/>
    </source>
</evidence>
<feature type="region of interest" description="Disordered" evidence="1">
    <location>
        <begin position="1"/>
        <end position="21"/>
    </location>
</feature>
<dbReference type="EMBL" id="JAGGNH010000001">
    <property type="protein sequence ID" value="KAJ0984173.1"/>
    <property type="molecule type" value="Genomic_DNA"/>
</dbReference>
<evidence type="ECO:0008006" key="4">
    <source>
        <dbReference type="Google" id="ProtNLM"/>
    </source>
</evidence>
<dbReference type="AlphaFoldDB" id="A0A9D5D4X4"/>
<gene>
    <name evidence="2" type="ORF">J5N97_002529</name>
</gene>
<feature type="region of interest" description="Disordered" evidence="1">
    <location>
        <begin position="284"/>
        <end position="350"/>
    </location>
</feature>
<evidence type="ECO:0000313" key="2">
    <source>
        <dbReference type="EMBL" id="KAJ0984173.1"/>
    </source>
</evidence>
<proteinExistence type="predicted"/>
<dbReference type="GO" id="GO:0016592">
    <property type="term" value="C:mediator complex"/>
    <property type="evidence" value="ECO:0007669"/>
    <property type="project" value="InterPro"/>
</dbReference>
<comment type="caution">
    <text evidence="2">The sequence shown here is derived from an EMBL/GenBank/DDBJ whole genome shotgun (WGS) entry which is preliminary data.</text>
</comment>
<reference evidence="2" key="1">
    <citation type="submission" date="2021-03" db="EMBL/GenBank/DDBJ databases">
        <authorList>
            <person name="Li Z."/>
            <person name="Yang C."/>
        </authorList>
    </citation>
    <scope>NUCLEOTIDE SEQUENCE</scope>
    <source>
        <strain evidence="2">Dzin_1.0</strain>
        <tissue evidence="2">Leaf</tissue>
    </source>
</reference>
<dbReference type="OrthoDB" id="542418at2759"/>
<feature type="compositionally biased region" description="Low complexity" evidence="1">
    <location>
        <begin position="386"/>
        <end position="399"/>
    </location>
</feature>
<name>A0A9D5D4X4_9LILI</name>